<evidence type="ECO:0000313" key="1">
    <source>
        <dbReference type="EMBL" id="KIL69217.1"/>
    </source>
</evidence>
<gene>
    <name evidence="1" type="ORF">M378DRAFT_70203</name>
</gene>
<dbReference type="GO" id="GO:0000172">
    <property type="term" value="C:ribonuclease MRP complex"/>
    <property type="evidence" value="ECO:0007669"/>
    <property type="project" value="TreeGrafter"/>
</dbReference>
<dbReference type="GO" id="GO:0000447">
    <property type="term" value="P:endonucleolytic cleavage in ITS1 to separate SSU-rRNA from 5.8S rRNA and LSU-rRNA from tricistronic rRNA transcript (SSU-rRNA, 5.8S rRNA, LSU-rRNA)"/>
    <property type="evidence" value="ECO:0007669"/>
    <property type="project" value="TreeGrafter"/>
</dbReference>
<protein>
    <submittedName>
        <fullName evidence="1">Uncharacterized protein</fullName>
    </submittedName>
</protein>
<dbReference type="Proteomes" id="UP000054549">
    <property type="component" value="Unassembled WGS sequence"/>
</dbReference>
<dbReference type="GO" id="GO:0004526">
    <property type="term" value="F:ribonuclease P activity"/>
    <property type="evidence" value="ECO:0007669"/>
    <property type="project" value="TreeGrafter"/>
</dbReference>
<organism evidence="1 2">
    <name type="scientific">Amanita muscaria (strain Koide BX008)</name>
    <dbReference type="NCBI Taxonomy" id="946122"/>
    <lineage>
        <taxon>Eukaryota</taxon>
        <taxon>Fungi</taxon>
        <taxon>Dikarya</taxon>
        <taxon>Basidiomycota</taxon>
        <taxon>Agaricomycotina</taxon>
        <taxon>Agaricomycetes</taxon>
        <taxon>Agaricomycetidae</taxon>
        <taxon>Agaricales</taxon>
        <taxon>Pluteineae</taxon>
        <taxon>Amanitaceae</taxon>
        <taxon>Amanita</taxon>
    </lineage>
</organism>
<accession>A0A0C2X4M9</accession>
<dbReference type="GO" id="GO:0030681">
    <property type="term" value="C:multimeric ribonuclease P complex"/>
    <property type="evidence" value="ECO:0007669"/>
    <property type="project" value="TreeGrafter"/>
</dbReference>
<dbReference type="InParanoid" id="A0A0C2X4M9"/>
<dbReference type="OrthoDB" id="63112at2759"/>
<dbReference type="AlphaFoldDB" id="A0A0C2X4M9"/>
<dbReference type="GO" id="GO:0001682">
    <property type="term" value="P:tRNA 5'-leader removal"/>
    <property type="evidence" value="ECO:0007669"/>
    <property type="project" value="InterPro"/>
</dbReference>
<dbReference type="Pfam" id="PF08584">
    <property type="entry name" value="Ribonuc_P_40"/>
    <property type="match status" value="1"/>
</dbReference>
<dbReference type="InterPro" id="IPR013893">
    <property type="entry name" value="RNase_P_Rpp40"/>
</dbReference>
<proteinExistence type="predicted"/>
<keyword evidence="2" id="KW-1185">Reference proteome</keyword>
<dbReference type="PANTHER" id="PTHR15396">
    <property type="entry name" value="RIBONUCLEASE P PROTEIN SUBUNIT P40"/>
    <property type="match status" value="1"/>
</dbReference>
<reference evidence="1 2" key="1">
    <citation type="submission" date="2014-04" db="EMBL/GenBank/DDBJ databases">
        <title>Evolutionary Origins and Diversification of the Mycorrhizal Mutualists.</title>
        <authorList>
            <consortium name="DOE Joint Genome Institute"/>
            <consortium name="Mycorrhizal Genomics Consortium"/>
            <person name="Kohler A."/>
            <person name="Kuo A."/>
            <person name="Nagy L.G."/>
            <person name="Floudas D."/>
            <person name="Copeland A."/>
            <person name="Barry K.W."/>
            <person name="Cichocki N."/>
            <person name="Veneault-Fourrey C."/>
            <person name="LaButti K."/>
            <person name="Lindquist E.A."/>
            <person name="Lipzen A."/>
            <person name="Lundell T."/>
            <person name="Morin E."/>
            <person name="Murat C."/>
            <person name="Riley R."/>
            <person name="Ohm R."/>
            <person name="Sun H."/>
            <person name="Tunlid A."/>
            <person name="Henrissat B."/>
            <person name="Grigoriev I.V."/>
            <person name="Hibbett D.S."/>
            <person name="Martin F."/>
        </authorList>
    </citation>
    <scope>NUCLEOTIDE SEQUENCE [LARGE SCALE GENOMIC DNA]</scope>
    <source>
        <strain evidence="1 2">Koide BX008</strain>
    </source>
</reference>
<dbReference type="STRING" id="946122.A0A0C2X4M9"/>
<evidence type="ECO:0000313" key="2">
    <source>
        <dbReference type="Proteomes" id="UP000054549"/>
    </source>
</evidence>
<dbReference type="GO" id="GO:0000171">
    <property type="term" value="F:ribonuclease MRP activity"/>
    <property type="evidence" value="ECO:0007669"/>
    <property type="project" value="TreeGrafter"/>
</dbReference>
<name>A0A0C2X4M9_AMAMK</name>
<dbReference type="HOGENOM" id="CLU_055493_0_0_1"/>
<dbReference type="PANTHER" id="PTHR15396:SF1">
    <property type="entry name" value="RIBONUCLEASE P PROTEIN SUBUNIT P40"/>
    <property type="match status" value="1"/>
</dbReference>
<sequence length="392" mass="44199">MNFPLPDTSRVKVTSGTYAAKNLSTLANRHPFTQKLEVLFPEDAKLEAALAQLKTSYAKGVFKLSEIAENGDAFLHSLEAQSKFLLLSIEKNTDDVWCIDSRGILTLFLSKETYQKLGIVGRALPFKHASGERVVQFSLRKNSDTPGNVSRRFTALRAWEKRREQETGFSGWHVVYCCRDLGPMTYPLMAVEEPMNQAEIKEVACLIRKMRDVNVPDVKLHPFPEGKGKDVEERREDWNDDVHALFEWVGMACLGSQRLKLNDRTDPYVALYEPPPSNPGNLTHIQWQGFLSPTFLQLIIDTVISSLNSTEMQDVVPFVSIVCHSVTSTALSYISPKNTSVVPSSAEALRLPREDGEDSWCLYATRLRPDKGDNEVDWLLAESVDKCDTRWG</sequence>
<dbReference type="EMBL" id="KN818226">
    <property type="protein sequence ID" value="KIL69217.1"/>
    <property type="molecule type" value="Genomic_DNA"/>
</dbReference>